<evidence type="ECO:0000256" key="4">
    <source>
        <dbReference type="ARBA" id="ARBA00022980"/>
    </source>
</evidence>
<dbReference type="PIRSF" id="PIRSF002148">
    <property type="entry name" value="Ribosomal_S21e"/>
    <property type="match status" value="1"/>
</dbReference>
<dbReference type="FunFam" id="3.30.1230.20:FF:000001">
    <property type="entry name" value="40S ribosomal protein S21"/>
    <property type="match status" value="1"/>
</dbReference>
<comment type="similarity">
    <text evidence="3 6">Belongs to the eukaryotic ribosomal protein eS21 family.</text>
</comment>
<dbReference type="eggNOG" id="KOG3486">
    <property type="taxonomic scope" value="Eukaryota"/>
</dbReference>
<evidence type="ECO:0000256" key="1">
    <source>
        <dbReference type="ARBA" id="ARBA00004427"/>
    </source>
</evidence>
<evidence type="ECO:0000313" key="7">
    <source>
        <dbReference type="EnsemblMetazoa" id="Aqu2.1.39147_001"/>
    </source>
</evidence>
<dbReference type="GO" id="GO:0006412">
    <property type="term" value="P:translation"/>
    <property type="evidence" value="ECO:0007669"/>
    <property type="project" value="InterPro"/>
</dbReference>
<name>A0A1X7VI49_AMPQE</name>
<dbReference type="Pfam" id="PF01249">
    <property type="entry name" value="Ribosomal_S21e"/>
    <property type="match status" value="1"/>
</dbReference>
<dbReference type="GO" id="GO:0022626">
    <property type="term" value="C:cytosolic ribosome"/>
    <property type="evidence" value="ECO:0007669"/>
    <property type="project" value="UniProtKB-ARBA"/>
</dbReference>
<evidence type="ECO:0000256" key="6">
    <source>
        <dbReference type="PIRNR" id="PIRNR002148"/>
    </source>
</evidence>
<evidence type="ECO:0000256" key="5">
    <source>
        <dbReference type="ARBA" id="ARBA00023274"/>
    </source>
</evidence>
<comment type="subcellular location">
    <subcellularLocation>
        <location evidence="2">Cytoplasm</location>
        <location evidence="2">Cytosol</location>
    </subcellularLocation>
    <subcellularLocation>
        <location evidence="1">Rough endoplasmic reticulum</location>
    </subcellularLocation>
</comment>
<dbReference type="GO" id="GO:1990904">
    <property type="term" value="C:ribonucleoprotein complex"/>
    <property type="evidence" value="ECO:0007669"/>
    <property type="project" value="UniProtKB-KW"/>
</dbReference>
<proteinExistence type="inferred from homology"/>
<accession>A0A1X7VI49</accession>
<evidence type="ECO:0000256" key="3">
    <source>
        <dbReference type="ARBA" id="ARBA00010228"/>
    </source>
</evidence>
<keyword evidence="4 6" id="KW-0689">Ribosomal protein</keyword>
<sequence length="87" mass="9555">MQNDAGEVVDTYIPRKCSYTQRIIAAKDHASVQINVAEVDPNTGRVTGQNKPYALCGFLRGMGESDDALNRLCLKDGICKGYESNQM</sequence>
<dbReference type="InterPro" id="IPR001931">
    <property type="entry name" value="Ribosomal_eS21"/>
</dbReference>
<dbReference type="OrthoDB" id="278325at2759"/>
<dbReference type="PANTHER" id="PTHR10442">
    <property type="entry name" value="40S RIBOSOMAL PROTEIN S21"/>
    <property type="match status" value="1"/>
</dbReference>
<reference evidence="7" key="1">
    <citation type="submission" date="2017-05" db="UniProtKB">
        <authorList>
            <consortium name="EnsemblMetazoa"/>
        </authorList>
    </citation>
    <scope>IDENTIFICATION</scope>
</reference>
<dbReference type="InterPro" id="IPR038579">
    <property type="entry name" value="Ribosomal_eS21_sf"/>
</dbReference>
<protein>
    <recommendedName>
        <fullName evidence="6">40S ribosomal protein S21</fullName>
    </recommendedName>
</protein>
<dbReference type="EnsemblMetazoa" id="Aqu2.1.39147_001">
    <property type="protein sequence ID" value="Aqu2.1.39147_001"/>
    <property type="gene ID" value="Aqu2.1.39147"/>
</dbReference>
<dbReference type="InParanoid" id="A0A1X7VI49"/>
<dbReference type="GO" id="GO:0003735">
    <property type="term" value="F:structural constituent of ribosome"/>
    <property type="evidence" value="ECO:0007669"/>
    <property type="project" value="InterPro"/>
</dbReference>
<evidence type="ECO:0000256" key="2">
    <source>
        <dbReference type="ARBA" id="ARBA00004514"/>
    </source>
</evidence>
<keyword evidence="5 6" id="KW-0687">Ribonucleoprotein</keyword>
<dbReference type="AlphaFoldDB" id="A0A1X7VI49"/>
<dbReference type="STRING" id="400682.A0A1X7VI49"/>
<dbReference type="GO" id="GO:0005791">
    <property type="term" value="C:rough endoplasmic reticulum"/>
    <property type="evidence" value="ECO:0007669"/>
    <property type="project" value="UniProtKB-SubCell"/>
</dbReference>
<dbReference type="Gene3D" id="3.30.1230.20">
    <property type="match status" value="1"/>
</dbReference>
<organism evidence="7">
    <name type="scientific">Amphimedon queenslandica</name>
    <name type="common">Sponge</name>
    <dbReference type="NCBI Taxonomy" id="400682"/>
    <lineage>
        <taxon>Eukaryota</taxon>
        <taxon>Metazoa</taxon>
        <taxon>Porifera</taxon>
        <taxon>Demospongiae</taxon>
        <taxon>Heteroscleromorpha</taxon>
        <taxon>Haplosclerida</taxon>
        <taxon>Niphatidae</taxon>
        <taxon>Amphimedon</taxon>
    </lineage>
</organism>